<dbReference type="EMBL" id="KI669499">
    <property type="protein sequence ID" value="OCF35272.1"/>
    <property type="molecule type" value="Genomic_DNA"/>
</dbReference>
<reference evidence="1 2" key="1">
    <citation type="submission" date="2013-07" db="EMBL/GenBank/DDBJ databases">
        <title>The Genome Sequence of Cryptococcus heveanensis BCC8398.</title>
        <authorList>
            <consortium name="The Broad Institute Genome Sequencing Platform"/>
            <person name="Cuomo C."/>
            <person name="Litvintseva A."/>
            <person name="Chen Y."/>
            <person name="Heitman J."/>
            <person name="Sun S."/>
            <person name="Springer D."/>
            <person name="Dromer F."/>
            <person name="Young S.K."/>
            <person name="Zeng Q."/>
            <person name="Gargeya S."/>
            <person name="Fitzgerald M."/>
            <person name="Abouelleil A."/>
            <person name="Alvarado L."/>
            <person name="Berlin A.M."/>
            <person name="Chapman S.B."/>
            <person name="Dewar J."/>
            <person name="Goldberg J."/>
            <person name="Griggs A."/>
            <person name="Gujja S."/>
            <person name="Hansen M."/>
            <person name="Howarth C."/>
            <person name="Imamovic A."/>
            <person name="Larimer J."/>
            <person name="McCowan C."/>
            <person name="Murphy C."/>
            <person name="Pearson M."/>
            <person name="Priest M."/>
            <person name="Roberts A."/>
            <person name="Saif S."/>
            <person name="Shea T."/>
            <person name="Sykes S."/>
            <person name="Wortman J."/>
            <person name="Nusbaum C."/>
            <person name="Birren B."/>
        </authorList>
    </citation>
    <scope>NUCLEOTIDE SEQUENCE [LARGE SCALE GENOMIC DNA]</scope>
    <source>
        <strain evidence="1 2">BCC8398</strain>
    </source>
</reference>
<keyword evidence="2" id="KW-1185">Reference proteome</keyword>
<evidence type="ECO:0000313" key="2">
    <source>
        <dbReference type="Proteomes" id="UP000092666"/>
    </source>
</evidence>
<dbReference type="AlphaFoldDB" id="A0A1B9GW58"/>
<evidence type="ECO:0000313" key="1">
    <source>
        <dbReference type="EMBL" id="OCF35272.1"/>
    </source>
</evidence>
<name>A0A1B9GW58_9TREE</name>
<sequence length="188" mass="21485">MAIQSSLLEHGFICRLDTTALPIDRTTSHHLKLPDEIWRHIFTFVDSARRSSATTQTGKRAMPRHPDLTVLMRVSMRFQVITAPLLYHTCHVDAPDCFFYGIHDPPTSKRLHKLDLLRFVKRLELSHRGVISNVKAMDRLIELHGLDGVAEVLEGKDEISCYRAMANLAQLKYDRRKQGQSDVGLMPN</sequence>
<evidence type="ECO:0008006" key="3">
    <source>
        <dbReference type="Google" id="ProtNLM"/>
    </source>
</evidence>
<accession>A0A1B9GW58</accession>
<dbReference type="Proteomes" id="UP000092666">
    <property type="component" value="Unassembled WGS sequence"/>
</dbReference>
<organism evidence="1 2">
    <name type="scientific">Kwoniella heveanensis BCC8398</name>
    <dbReference type="NCBI Taxonomy" id="1296120"/>
    <lineage>
        <taxon>Eukaryota</taxon>
        <taxon>Fungi</taxon>
        <taxon>Dikarya</taxon>
        <taxon>Basidiomycota</taxon>
        <taxon>Agaricomycotina</taxon>
        <taxon>Tremellomycetes</taxon>
        <taxon>Tremellales</taxon>
        <taxon>Cryptococcaceae</taxon>
        <taxon>Kwoniella</taxon>
    </lineage>
</organism>
<protein>
    <recommendedName>
        <fullName evidence="3">F-box domain-containing protein</fullName>
    </recommendedName>
</protein>
<reference evidence="2" key="2">
    <citation type="submission" date="2013-12" db="EMBL/GenBank/DDBJ databases">
        <title>Evolution of pathogenesis and genome organization in the Tremellales.</title>
        <authorList>
            <person name="Cuomo C."/>
            <person name="Litvintseva A."/>
            <person name="Heitman J."/>
            <person name="Chen Y."/>
            <person name="Sun S."/>
            <person name="Springer D."/>
            <person name="Dromer F."/>
            <person name="Young S."/>
            <person name="Zeng Q."/>
            <person name="Chapman S."/>
            <person name="Gujja S."/>
            <person name="Saif S."/>
            <person name="Birren B."/>
        </authorList>
    </citation>
    <scope>NUCLEOTIDE SEQUENCE [LARGE SCALE GENOMIC DNA]</scope>
    <source>
        <strain evidence="2">BCC8398</strain>
    </source>
</reference>
<gene>
    <name evidence="1" type="ORF">I316_02818</name>
</gene>
<proteinExistence type="predicted"/>